<accession>A0ABP8MTJ4</accession>
<protein>
    <submittedName>
        <fullName evidence="2">DUF5602 domain-containing protein</fullName>
    </submittedName>
</protein>
<evidence type="ECO:0000313" key="3">
    <source>
        <dbReference type="Proteomes" id="UP001501175"/>
    </source>
</evidence>
<feature type="domain" description="TTHB210-like" evidence="1">
    <location>
        <begin position="76"/>
        <end position="129"/>
    </location>
</feature>
<dbReference type="InterPro" id="IPR040832">
    <property type="entry name" value="TTHB210-like_dom"/>
</dbReference>
<dbReference type="EMBL" id="BAABHD010000024">
    <property type="protein sequence ID" value="GAA4454167.1"/>
    <property type="molecule type" value="Genomic_DNA"/>
</dbReference>
<gene>
    <name evidence="2" type="ORF">GCM10023189_20300</name>
</gene>
<dbReference type="CDD" id="cd11669">
    <property type="entry name" value="TTHB210-like"/>
    <property type="match status" value="1"/>
</dbReference>
<evidence type="ECO:0000313" key="2">
    <source>
        <dbReference type="EMBL" id="GAA4454167.1"/>
    </source>
</evidence>
<name>A0ABP8MTJ4_9BACT</name>
<dbReference type="InterPro" id="IPR033786">
    <property type="entry name" value="TTHB210-like"/>
</dbReference>
<dbReference type="Proteomes" id="UP001501175">
    <property type="component" value="Unassembled WGS sequence"/>
</dbReference>
<keyword evidence="3" id="KW-1185">Reference proteome</keyword>
<proteinExistence type="predicted"/>
<sequence>MSLSTPHQSRVRRLGTLAVGAALLFIQYGPVVAQTNHGGHANVSVAAPVSNNDKTILGEVVPFGNGTARSWVRLSQQGNPTAVGVTLTEAAMQGLPADITPGMVWMAEYIMTLPDEARMLPFNHIAVNWNPRGHMPSGVYNVPHFDFHFYMISRDERNKITARGDDLLKCRQSPGAGAVPEGYIFAPESEEPGMGGHWADPGSHEFHGKDFTSTFIFGSYNGKVIFWEPMITKAYLETKPNVTMPLKLPAQYAKDGYYPTSYSIRYDAKRREYTIALEEMKLRQVLASK</sequence>
<organism evidence="2 3">
    <name type="scientific">Nibrella saemangeumensis</name>
    <dbReference type="NCBI Taxonomy" id="1084526"/>
    <lineage>
        <taxon>Bacteria</taxon>
        <taxon>Pseudomonadati</taxon>
        <taxon>Bacteroidota</taxon>
        <taxon>Cytophagia</taxon>
        <taxon>Cytophagales</taxon>
        <taxon>Spirosomataceae</taxon>
        <taxon>Nibrella</taxon>
    </lineage>
</organism>
<dbReference type="RefSeq" id="WP_345243113.1">
    <property type="nucleotide sequence ID" value="NZ_BAABHD010000024.1"/>
</dbReference>
<dbReference type="Pfam" id="PF18197">
    <property type="entry name" value="TTHB210-like"/>
    <property type="match status" value="1"/>
</dbReference>
<evidence type="ECO:0000259" key="1">
    <source>
        <dbReference type="Pfam" id="PF18197"/>
    </source>
</evidence>
<reference evidence="3" key="1">
    <citation type="journal article" date="2019" name="Int. J. Syst. Evol. Microbiol.">
        <title>The Global Catalogue of Microorganisms (GCM) 10K type strain sequencing project: providing services to taxonomists for standard genome sequencing and annotation.</title>
        <authorList>
            <consortium name="The Broad Institute Genomics Platform"/>
            <consortium name="The Broad Institute Genome Sequencing Center for Infectious Disease"/>
            <person name="Wu L."/>
            <person name="Ma J."/>
        </authorList>
    </citation>
    <scope>NUCLEOTIDE SEQUENCE [LARGE SCALE GENOMIC DNA]</scope>
    <source>
        <strain evidence="3">JCM 17927</strain>
    </source>
</reference>
<comment type="caution">
    <text evidence="2">The sequence shown here is derived from an EMBL/GenBank/DDBJ whole genome shotgun (WGS) entry which is preliminary data.</text>
</comment>